<protein>
    <submittedName>
        <fullName evidence="1">Uncharacterized protein</fullName>
    </submittedName>
</protein>
<dbReference type="AlphaFoldDB" id="J0CTE0"/>
<proteinExistence type="predicted"/>
<dbReference type="InParanoid" id="J0CTE0"/>
<reference evidence="2" key="1">
    <citation type="journal article" date="2012" name="Science">
        <title>The Paleozoic origin of enzymatic lignin decomposition reconstructed from 31 fungal genomes.</title>
        <authorList>
            <person name="Floudas D."/>
            <person name="Binder M."/>
            <person name="Riley R."/>
            <person name="Barry K."/>
            <person name="Blanchette R.A."/>
            <person name="Henrissat B."/>
            <person name="Martinez A.T."/>
            <person name="Otillar R."/>
            <person name="Spatafora J.W."/>
            <person name="Yadav J.S."/>
            <person name="Aerts A."/>
            <person name="Benoit I."/>
            <person name="Boyd A."/>
            <person name="Carlson A."/>
            <person name="Copeland A."/>
            <person name="Coutinho P.M."/>
            <person name="de Vries R.P."/>
            <person name="Ferreira P."/>
            <person name="Findley K."/>
            <person name="Foster B."/>
            <person name="Gaskell J."/>
            <person name="Glotzer D."/>
            <person name="Gorecki P."/>
            <person name="Heitman J."/>
            <person name="Hesse C."/>
            <person name="Hori C."/>
            <person name="Igarashi K."/>
            <person name="Jurgens J.A."/>
            <person name="Kallen N."/>
            <person name="Kersten P."/>
            <person name="Kohler A."/>
            <person name="Kuees U."/>
            <person name="Kumar T.K.A."/>
            <person name="Kuo A."/>
            <person name="LaButti K."/>
            <person name="Larrondo L.F."/>
            <person name="Lindquist E."/>
            <person name="Ling A."/>
            <person name="Lombard V."/>
            <person name="Lucas S."/>
            <person name="Lundell T."/>
            <person name="Martin R."/>
            <person name="McLaughlin D.J."/>
            <person name="Morgenstern I."/>
            <person name="Morin E."/>
            <person name="Murat C."/>
            <person name="Nagy L.G."/>
            <person name="Nolan M."/>
            <person name="Ohm R.A."/>
            <person name="Patyshakuliyeva A."/>
            <person name="Rokas A."/>
            <person name="Ruiz-Duenas F.J."/>
            <person name="Sabat G."/>
            <person name="Salamov A."/>
            <person name="Samejima M."/>
            <person name="Schmutz J."/>
            <person name="Slot J.C."/>
            <person name="St John F."/>
            <person name="Stenlid J."/>
            <person name="Sun H."/>
            <person name="Sun S."/>
            <person name="Syed K."/>
            <person name="Tsang A."/>
            <person name="Wiebenga A."/>
            <person name="Young D."/>
            <person name="Pisabarro A."/>
            <person name="Eastwood D.C."/>
            <person name="Martin F."/>
            <person name="Cullen D."/>
            <person name="Grigoriev I.V."/>
            <person name="Hibbett D.S."/>
        </authorList>
    </citation>
    <scope>NUCLEOTIDE SEQUENCE [LARGE SCALE GENOMIC DNA]</scope>
    <source>
        <strain evidence="2">TFB10046</strain>
    </source>
</reference>
<sequence>MARTRRWRVRRTRLAVYCPVFDCFCHCRFTWRLRRSVEFEVGECPTHGMVVLLRPGYRIATLSFARPLAPGESLSLFRCLLCRQKRSNVVCTFLLCRECCAMLLLDCPVPEHREHARTEYHALASVPLQPAPYVTLPSISCRGNVKIKLTCVHSWNPSPLRPLGHAEYTAYAVLPFHFPSRIRYSDLSPDVLRALRLDGISTNVILKSVNSQYSLAVRPNGLVPYQTQPVPNLRLRVHIAPSEPGWQAWFSRHVPALLPPEIHPDREYSGLGT</sequence>
<gene>
    <name evidence="1" type="ORF">AURDEDRAFT_177353</name>
</gene>
<accession>J0CTE0</accession>
<feature type="non-terminal residue" evidence="1">
    <location>
        <position position="273"/>
    </location>
</feature>
<organism evidence="1 2">
    <name type="scientific">Auricularia subglabra (strain TFB-10046 / SS5)</name>
    <name type="common">White-rot fungus</name>
    <name type="synonym">Auricularia delicata (strain TFB10046)</name>
    <dbReference type="NCBI Taxonomy" id="717982"/>
    <lineage>
        <taxon>Eukaryota</taxon>
        <taxon>Fungi</taxon>
        <taxon>Dikarya</taxon>
        <taxon>Basidiomycota</taxon>
        <taxon>Agaricomycotina</taxon>
        <taxon>Agaricomycetes</taxon>
        <taxon>Auriculariales</taxon>
        <taxon>Auriculariaceae</taxon>
        <taxon>Auricularia</taxon>
    </lineage>
</organism>
<name>J0CTE0_AURST</name>
<evidence type="ECO:0000313" key="2">
    <source>
        <dbReference type="Proteomes" id="UP000006514"/>
    </source>
</evidence>
<evidence type="ECO:0000313" key="1">
    <source>
        <dbReference type="EMBL" id="EJD33566.1"/>
    </source>
</evidence>
<dbReference type="KEGG" id="adl:AURDEDRAFT_177353"/>
<dbReference type="EMBL" id="JH688170">
    <property type="protein sequence ID" value="EJD33566.1"/>
    <property type="molecule type" value="Genomic_DNA"/>
</dbReference>
<dbReference type="Proteomes" id="UP000006514">
    <property type="component" value="Unassembled WGS sequence"/>
</dbReference>
<keyword evidence="2" id="KW-1185">Reference proteome</keyword>